<proteinExistence type="predicted"/>
<organism evidence="1">
    <name type="scientific">viral metagenome</name>
    <dbReference type="NCBI Taxonomy" id="1070528"/>
    <lineage>
        <taxon>unclassified sequences</taxon>
        <taxon>metagenomes</taxon>
        <taxon>organismal metagenomes</taxon>
    </lineage>
</organism>
<accession>A0A6C0KN92</accession>
<protein>
    <submittedName>
        <fullName evidence="1">Uncharacterized protein</fullName>
    </submittedName>
</protein>
<reference evidence="1" key="1">
    <citation type="journal article" date="2020" name="Nature">
        <title>Giant virus diversity and host interactions through global metagenomics.</title>
        <authorList>
            <person name="Schulz F."/>
            <person name="Roux S."/>
            <person name="Paez-Espino D."/>
            <person name="Jungbluth S."/>
            <person name="Walsh D.A."/>
            <person name="Denef V.J."/>
            <person name="McMahon K.D."/>
            <person name="Konstantinidis K.T."/>
            <person name="Eloe-Fadrosh E.A."/>
            <person name="Kyrpides N.C."/>
            <person name="Woyke T."/>
        </authorList>
    </citation>
    <scope>NUCLEOTIDE SEQUENCE</scope>
    <source>
        <strain evidence="1">GVMAG-S-3300013006-158</strain>
    </source>
</reference>
<evidence type="ECO:0000313" key="1">
    <source>
        <dbReference type="EMBL" id="QHU18743.1"/>
    </source>
</evidence>
<dbReference type="EMBL" id="MN740937">
    <property type="protein sequence ID" value="QHU18743.1"/>
    <property type="molecule type" value="Genomic_DNA"/>
</dbReference>
<name>A0A6C0KN92_9ZZZZ</name>
<dbReference type="AlphaFoldDB" id="A0A6C0KN92"/>
<sequence length="181" mass="20700">MILSIPYQVLEVCNIHLSPFISDKYGKQLARFAYKDASIDIHDVPIVTPSLTIIDYNPDNSRLRLDLSQHGTFQRKLSCIQDNVSSTFEIHQQSFLNLSNQSHEAIRSLFHFLLIDHILSIYVYPTAIVRKKDGTTCKMTDLKSGNTIRCVIRFHGISQINTRSGMRLRLQHSIPIICLTT</sequence>